<sequence>MTQTSSRTKIILILGILSAIGPLSIDMYLPAFKNIAAALNCSQEEMGYTLSSFFFGICLGQLISGPLLDHFGRKNVLYIGLSIYVLSSIACAFAPSVEALTIFRLFQALGGSVGMVAPNAVIRETFEEKERPKIMSMMILILGVSPILAPSLGSLLLTLASWKAIFLVLAGILLVIIFLIKSWLPEKINHEKRGPFKISTIIKAYRALFKEKEYLVFAFTGAIGAGSIFTYVGGAPLTFLTYYKVSESTFGFLFAIVASGIISASQLNRIVLKKYTSLQVLRVTLPTQLALGLLLSLLAKFDLLNMELNIFLLFLIMGCQGFNFPNVATLALRPFHQGAGTASAMLGSIQMAWGAVCSVLVGLLFDGTPFTMAIIIVGCAALANTILFILGRGIVKSH</sequence>
<keyword evidence="7 8" id="KW-0472">Membrane</keyword>
<dbReference type="Pfam" id="PF07690">
    <property type="entry name" value="MFS_1"/>
    <property type="match status" value="1"/>
</dbReference>
<gene>
    <name evidence="10" type="ORF">PQG45_09230</name>
</gene>
<feature type="transmembrane region" description="Helical" evidence="8">
    <location>
        <begin position="164"/>
        <end position="184"/>
    </location>
</feature>
<feature type="transmembrane region" description="Helical" evidence="8">
    <location>
        <begin position="101"/>
        <end position="122"/>
    </location>
</feature>
<dbReference type="Gene3D" id="1.20.1720.10">
    <property type="entry name" value="Multidrug resistance protein D"/>
    <property type="match status" value="1"/>
</dbReference>
<evidence type="ECO:0000256" key="8">
    <source>
        <dbReference type="SAM" id="Phobius"/>
    </source>
</evidence>
<evidence type="ECO:0000256" key="5">
    <source>
        <dbReference type="ARBA" id="ARBA00022692"/>
    </source>
</evidence>
<protein>
    <submittedName>
        <fullName evidence="10">Multidrug effflux MFS transporter</fullName>
    </submittedName>
</protein>
<feature type="transmembrane region" description="Helical" evidence="8">
    <location>
        <begin position="214"/>
        <end position="243"/>
    </location>
</feature>
<comment type="caution">
    <text evidence="10">The sequence shown here is derived from an EMBL/GenBank/DDBJ whole genome shotgun (WGS) entry which is preliminary data.</text>
</comment>
<proteinExistence type="inferred from homology"/>
<evidence type="ECO:0000256" key="1">
    <source>
        <dbReference type="ARBA" id="ARBA00004651"/>
    </source>
</evidence>
<evidence type="ECO:0000256" key="3">
    <source>
        <dbReference type="ARBA" id="ARBA00022448"/>
    </source>
</evidence>
<keyword evidence="5 8" id="KW-0812">Transmembrane</keyword>
<dbReference type="InterPro" id="IPR011701">
    <property type="entry name" value="MFS"/>
</dbReference>
<name>A0ABU3TTS9_9BACT</name>
<dbReference type="PANTHER" id="PTHR23502:SF132">
    <property type="entry name" value="POLYAMINE TRANSPORTER 2-RELATED"/>
    <property type="match status" value="1"/>
</dbReference>
<feature type="transmembrane region" description="Helical" evidence="8">
    <location>
        <begin position="280"/>
        <end position="298"/>
    </location>
</feature>
<dbReference type="PROSITE" id="PS00216">
    <property type="entry name" value="SUGAR_TRANSPORT_1"/>
    <property type="match status" value="1"/>
</dbReference>
<evidence type="ECO:0000256" key="7">
    <source>
        <dbReference type="ARBA" id="ARBA00023136"/>
    </source>
</evidence>
<evidence type="ECO:0000313" key="10">
    <source>
        <dbReference type="EMBL" id="MDU0809214.1"/>
    </source>
</evidence>
<feature type="transmembrane region" description="Helical" evidence="8">
    <location>
        <begin position="48"/>
        <end position="68"/>
    </location>
</feature>
<keyword evidence="11" id="KW-1185">Reference proteome</keyword>
<dbReference type="PANTHER" id="PTHR23502">
    <property type="entry name" value="MAJOR FACILITATOR SUPERFAMILY"/>
    <property type="match status" value="1"/>
</dbReference>
<dbReference type="RefSeq" id="WP_316070732.1">
    <property type="nucleotide sequence ID" value="NZ_JAVNWW010000004.1"/>
</dbReference>
<feature type="transmembrane region" description="Helical" evidence="8">
    <location>
        <begin position="75"/>
        <end position="95"/>
    </location>
</feature>
<accession>A0ABU3TTS9</accession>
<dbReference type="PROSITE" id="PS50850">
    <property type="entry name" value="MFS"/>
    <property type="match status" value="1"/>
</dbReference>
<evidence type="ECO:0000256" key="2">
    <source>
        <dbReference type="ARBA" id="ARBA00006236"/>
    </source>
</evidence>
<feature type="transmembrane region" description="Helical" evidence="8">
    <location>
        <begin position="249"/>
        <end position="268"/>
    </location>
</feature>
<dbReference type="InterPro" id="IPR020846">
    <property type="entry name" value="MFS_dom"/>
</dbReference>
<dbReference type="EMBL" id="JAVNWW010000004">
    <property type="protein sequence ID" value="MDU0809214.1"/>
    <property type="molecule type" value="Genomic_DNA"/>
</dbReference>
<dbReference type="NCBIfam" id="TIGR00710">
    <property type="entry name" value="efflux_Bcr_CflA"/>
    <property type="match status" value="1"/>
</dbReference>
<evidence type="ECO:0000256" key="6">
    <source>
        <dbReference type="ARBA" id="ARBA00022989"/>
    </source>
</evidence>
<dbReference type="SUPFAM" id="SSF103473">
    <property type="entry name" value="MFS general substrate transporter"/>
    <property type="match status" value="1"/>
</dbReference>
<feature type="transmembrane region" description="Helical" evidence="8">
    <location>
        <begin position="370"/>
        <end position="390"/>
    </location>
</feature>
<reference evidence="10 11" key="1">
    <citation type="submission" date="2023-09" db="EMBL/GenBank/DDBJ databases">
        <title>Aquirufa genomes.</title>
        <authorList>
            <person name="Pitt A."/>
        </authorList>
    </citation>
    <scope>NUCLEOTIDE SEQUENCE [LARGE SCALE GENOMIC DNA]</scope>
    <source>
        <strain evidence="10 11">LEOWEIH-7C</strain>
    </source>
</reference>
<evidence type="ECO:0000256" key="4">
    <source>
        <dbReference type="ARBA" id="ARBA00022475"/>
    </source>
</evidence>
<dbReference type="InterPro" id="IPR036259">
    <property type="entry name" value="MFS_trans_sf"/>
</dbReference>
<evidence type="ECO:0000259" key="9">
    <source>
        <dbReference type="PROSITE" id="PS50850"/>
    </source>
</evidence>
<feature type="domain" description="Major facilitator superfamily (MFS) profile" evidence="9">
    <location>
        <begin position="10"/>
        <end position="396"/>
    </location>
</feature>
<feature type="transmembrane region" description="Helical" evidence="8">
    <location>
        <begin position="344"/>
        <end position="364"/>
    </location>
</feature>
<dbReference type="InterPro" id="IPR005829">
    <property type="entry name" value="Sugar_transporter_CS"/>
</dbReference>
<dbReference type="CDD" id="cd17320">
    <property type="entry name" value="MFS_MdfA_MDR_like"/>
    <property type="match status" value="1"/>
</dbReference>
<keyword evidence="4" id="KW-1003">Cell membrane</keyword>
<dbReference type="InterPro" id="IPR004812">
    <property type="entry name" value="Efflux_drug-R_Bcr/CmlA"/>
</dbReference>
<comment type="subcellular location">
    <subcellularLocation>
        <location evidence="1">Cell membrane</location>
        <topology evidence="1">Multi-pass membrane protein</topology>
    </subcellularLocation>
</comment>
<keyword evidence="6 8" id="KW-1133">Transmembrane helix</keyword>
<comment type="similarity">
    <text evidence="2">Belongs to the major facilitator superfamily. Bcr/CmlA family.</text>
</comment>
<feature type="transmembrane region" description="Helical" evidence="8">
    <location>
        <begin position="310"/>
        <end position="332"/>
    </location>
</feature>
<dbReference type="Proteomes" id="UP001249959">
    <property type="component" value="Unassembled WGS sequence"/>
</dbReference>
<evidence type="ECO:0000313" key="11">
    <source>
        <dbReference type="Proteomes" id="UP001249959"/>
    </source>
</evidence>
<feature type="transmembrane region" description="Helical" evidence="8">
    <location>
        <begin position="134"/>
        <end position="158"/>
    </location>
</feature>
<organism evidence="10 11">
    <name type="scientific">Aquirufa regiilacus</name>
    <dbReference type="NCBI Taxonomy" id="3024868"/>
    <lineage>
        <taxon>Bacteria</taxon>
        <taxon>Pseudomonadati</taxon>
        <taxon>Bacteroidota</taxon>
        <taxon>Cytophagia</taxon>
        <taxon>Cytophagales</taxon>
        <taxon>Flectobacillaceae</taxon>
        <taxon>Aquirufa</taxon>
    </lineage>
</organism>
<keyword evidence="3" id="KW-0813">Transport</keyword>